<gene>
    <name evidence="2" type="ORF">VM1G_12031</name>
</gene>
<feature type="region of interest" description="Disordered" evidence="1">
    <location>
        <begin position="47"/>
        <end position="66"/>
    </location>
</feature>
<accession>A0A194VIW6</accession>
<evidence type="ECO:0000256" key="1">
    <source>
        <dbReference type="SAM" id="MobiDB-lite"/>
    </source>
</evidence>
<organism evidence="2 3">
    <name type="scientific">Cytospora mali</name>
    <name type="common">Apple Valsa canker fungus</name>
    <name type="synonym">Valsa mali</name>
    <dbReference type="NCBI Taxonomy" id="578113"/>
    <lineage>
        <taxon>Eukaryota</taxon>
        <taxon>Fungi</taxon>
        <taxon>Dikarya</taxon>
        <taxon>Ascomycota</taxon>
        <taxon>Pezizomycotina</taxon>
        <taxon>Sordariomycetes</taxon>
        <taxon>Sordariomycetidae</taxon>
        <taxon>Diaporthales</taxon>
        <taxon>Cytosporaceae</taxon>
        <taxon>Cytospora</taxon>
    </lineage>
</organism>
<dbReference type="EMBL" id="KN796115">
    <property type="protein sequence ID" value="KUI63918.1"/>
    <property type="molecule type" value="Genomic_DNA"/>
</dbReference>
<dbReference type="AlphaFoldDB" id="A0A194VIW6"/>
<proteinExistence type="predicted"/>
<evidence type="ECO:0000313" key="3">
    <source>
        <dbReference type="Proteomes" id="UP000078559"/>
    </source>
</evidence>
<dbReference type="Proteomes" id="UP000078559">
    <property type="component" value="Unassembled WGS sequence"/>
</dbReference>
<reference evidence="2" key="1">
    <citation type="submission" date="2014-12" db="EMBL/GenBank/DDBJ databases">
        <title>Genome Sequence of Valsa Canker Pathogens Uncovers a Specific Adaption of Colonization on Woody Bark.</title>
        <authorList>
            <person name="Yin Z."/>
            <person name="Liu H."/>
            <person name="Gao X."/>
            <person name="Li Z."/>
            <person name="Song N."/>
            <person name="Ke X."/>
            <person name="Dai Q."/>
            <person name="Wu Y."/>
            <person name="Sun Y."/>
            <person name="Xu J.-R."/>
            <person name="Kang Z.K."/>
            <person name="Wang L."/>
            <person name="Huang L."/>
        </authorList>
    </citation>
    <scope>NUCLEOTIDE SEQUENCE [LARGE SCALE GENOMIC DNA]</scope>
    <source>
        <strain evidence="2">03-8</strain>
    </source>
</reference>
<sequence>MPNVMGHIPGFDPLIANFIVAWWMRAVDLIFLRDESRLIAKKQGESLIDKSRRPNDKEAASTNKERPGKLQLKFAPMSPFCAFDYLVVNHRVIGTPYQARGLYVYPLSTHSPSHSYTWLL</sequence>
<name>A0A194VIW6_CYTMA</name>
<protein>
    <submittedName>
        <fullName evidence="2">Uncharacterized protein</fullName>
    </submittedName>
</protein>
<keyword evidence="3" id="KW-1185">Reference proteome</keyword>
<evidence type="ECO:0000313" key="2">
    <source>
        <dbReference type="EMBL" id="KUI63918.1"/>
    </source>
</evidence>